<keyword evidence="1" id="KW-1133">Transmembrane helix</keyword>
<dbReference type="PANTHER" id="PTHR43734:SF1">
    <property type="entry name" value="PHYTOENE DESATURASE"/>
    <property type="match status" value="1"/>
</dbReference>
<dbReference type="Pfam" id="PF13450">
    <property type="entry name" value="NAD_binding_8"/>
    <property type="match status" value="1"/>
</dbReference>
<dbReference type="InterPro" id="IPR036188">
    <property type="entry name" value="FAD/NAD-bd_sf"/>
</dbReference>
<keyword evidence="1" id="KW-0472">Membrane</keyword>
<dbReference type="Gene3D" id="3.50.50.60">
    <property type="entry name" value="FAD/NAD(P)-binding domain"/>
    <property type="match status" value="1"/>
</dbReference>
<protein>
    <recommendedName>
        <fullName evidence="4">Amine oxidase domain-containing protein</fullName>
    </recommendedName>
</protein>
<feature type="transmembrane region" description="Helical" evidence="1">
    <location>
        <begin position="7"/>
        <end position="25"/>
    </location>
</feature>
<name>A0A2Z2K3U3_9BACL</name>
<evidence type="ECO:0000313" key="2">
    <source>
        <dbReference type="EMBL" id="ASA20196.1"/>
    </source>
</evidence>
<accession>A0A2Z2K3U3</accession>
<dbReference type="Gene3D" id="3.90.660.50">
    <property type="match status" value="1"/>
</dbReference>
<evidence type="ECO:0000256" key="1">
    <source>
        <dbReference type="SAM" id="Phobius"/>
    </source>
</evidence>
<organism evidence="2 3">
    <name type="scientific">Paenibacillus donghaensis</name>
    <dbReference type="NCBI Taxonomy" id="414771"/>
    <lineage>
        <taxon>Bacteria</taxon>
        <taxon>Bacillati</taxon>
        <taxon>Bacillota</taxon>
        <taxon>Bacilli</taxon>
        <taxon>Bacillales</taxon>
        <taxon>Paenibacillaceae</taxon>
        <taxon>Paenibacillus</taxon>
    </lineage>
</organism>
<keyword evidence="3" id="KW-1185">Reference proteome</keyword>
<dbReference type="AlphaFoldDB" id="A0A2Z2K3U3"/>
<dbReference type="Proteomes" id="UP000249890">
    <property type="component" value="Chromosome"/>
</dbReference>
<keyword evidence="1" id="KW-0812">Transmembrane</keyword>
<gene>
    <name evidence="2" type="ORF">B9T62_04905</name>
</gene>
<dbReference type="OrthoDB" id="9814556at2"/>
<evidence type="ECO:0000313" key="3">
    <source>
        <dbReference type="Proteomes" id="UP000249890"/>
    </source>
</evidence>
<dbReference type="SUPFAM" id="SSF51905">
    <property type="entry name" value="FAD/NAD(P)-binding domain"/>
    <property type="match status" value="1"/>
</dbReference>
<dbReference type="PANTHER" id="PTHR43734">
    <property type="entry name" value="PHYTOENE DESATURASE"/>
    <property type="match status" value="1"/>
</dbReference>
<proteinExistence type="predicted"/>
<reference evidence="2 3" key="1">
    <citation type="submission" date="2017-06" db="EMBL/GenBank/DDBJ databases">
        <title>Complete genome sequence of Paenibacillus donghaensis KCTC 13049T isolated from East Sea sediment, South Korea.</title>
        <authorList>
            <person name="Jung B.K."/>
            <person name="Hong S.-J."/>
            <person name="Shin J.-H."/>
        </authorList>
    </citation>
    <scope>NUCLEOTIDE SEQUENCE [LARGE SCALE GENOMIC DNA]</scope>
    <source>
        <strain evidence="2 3">KCTC 13049</strain>
    </source>
</reference>
<sequence>MKGSESYEVIVIGAGIAGLAAAALLSSRGYSTCLLEKEDTVGGSLYTLERSGHRLQGGPHHIGGMADGELVHSLLSELGLYDPELFLQSPPLQARIGDDQISVPFVLEELHRELQAAFPGESPRLSDFFRELVQFRAALNSNDRELVLGYFQRWSRMTYAQYLRSFFDHPEIHVYLSVLGPAYGAITPEGNAFTMLSMMATYGSGAYYVKGGMYRLAELLHQSILKHGGTVLTGTRMEYAGMEGRTLSSVFARKDGQLLQLSGSMFISAGNFLPLYQELKSGLNNRRLDTKIASMTPGPAALRLLMCLPPSGRVPGSSDYIVLPSWRTEDWPAAMFYNSKTAAEGEQSISMISFPTKVDATLSPAGEHHLLLTVLTLPGQTVQGGPEAREANKAILTGTIHRQFPDLRLDLQQSWLMTPGDLERRTGGIGGSVFGWRRGGSDVIHANAIGPRSFLDNLYVAGNWGPSFGLFGSLYSAAEVARLITEREPRAMLHQ</sequence>
<dbReference type="RefSeq" id="WP_087914218.1">
    <property type="nucleotide sequence ID" value="NZ_CP021780.1"/>
</dbReference>
<dbReference type="KEGG" id="pdh:B9T62_04905"/>
<evidence type="ECO:0008006" key="4">
    <source>
        <dbReference type="Google" id="ProtNLM"/>
    </source>
</evidence>
<dbReference type="EMBL" id="CP021780">
    <property type="protein sequence ID" value="ASA20196.1"/>
    <property type="molecule type" value="Genomic_DNA"/>
</dbReference>